<protein>
    <recommendedName>
        <fullName evidence="1">Serine aminopeptidase S33 domain-containing protein</fullName>
    </recommendedName>
</protein>
<dbReference type="InterPro" id="IPR022742">
    <property type="entry name" value="Hydrolase_4"/>
</dbReference>
<dbReference type="EMBL" id="CAACVS010000032">
    <property type="protein sequence ID" value="VEU34547.1"/>
    <property type="molecule type" value="Genomic_DNA"/>
</dbReference>
<name>A0A448YXF8_9STRA</name>
<evidence type="ECO:0000313" key="3">
    <source>
        <dbReference type="Proteomes" id="UP000291116"/>
    </source>
</evidence>
<dbReference type="Pfam" id="PF12146">
    <property type="entry name" value="Hydrolase_4"/>
    <property type="match status" value="1"/>
</dbReference>
<dbReference type="PANTHER" id="PTHR11614">
    <property type="entry name" value="PHOSPHOLIPASE-RELATED"/>
    <property type="match status" value="1"/>
</dbReference>
<dbReference type="InterPro" id="IPR029058">
    <property type="entry name" value="AB_hydrolase_fold"/>
</dbReference>
<dbReference type="Proteomes" id="UP000291116">
    <property type="component" value="Unassembled WGS sequence"/>
</dbReference>
<accession>A0A448YXF8</accession>
<dbReference type="OrthoDB" id="2498029at2759"/>
<organism evidence="2 3">
    <name type="scientific">Pseudo-nitzschia multistriata</name>
    <dbReference type="NCBI Taxonomy" id="183589"/>
    <lineage>
        <taxon>Eukaryota</taxon>
        <taxon>Sar</taxon>
        <taxon>Stramenopiles</taxon>
        <taxon>Ochrophyta</taxon>
        <taxon>Bacillariophyta</taxon>
        <taxon>Bacillariophyceae</taxon>
        <taxon>Bacillariophycidae</taxon>
        <taxon>Bacillariales</taxon>
        <taxon>Bacillariaceae</taxon>
        <taxon>Pseudo-nitzschia</taxon>
    </lineage>
</organism>
<dbReference type="AlphaFoldDB" id="A0A448YXF8"/>
<evidence type="ECO:0000259" key="1">
    <source>
        <dbReference type="Pfam" id="PF12146"/>
    </source>
</evidence>
<reference evidence="2 3" key="1">
    <citation type="submission" date="2019-01" db="EMBL/GenBank/DDBJ databases">
        <authorList>
            <person name="Ferrante I. M."/>
        </authorList>
    </citation>
    <scope>NUCLEOTIDE SEQUENCE [LARGE SCALE GENOMIC DNA]</scope>
    <source>
        <strain evidence="2 3">B856</strain>
    </source>
</reference>
<dbReference type="InterPro" id="IPR000073">
    <property type="entry name" value="AB_hydrolase_1"/>
</dbReference>
<gene>
    <name evidence="2" type="ORF">PSNMU_V1.4_AUG-EV-PASAV3_0012550</name>
</gene>
<dbReference type="PRINTS" id="PR00111">
    <property type="entry name" value="ABHYDROLASE"/>
</dbReference>
<dbReference type="Gene3D" id="3.40.50.1820">
    <property type="entry name" value="alpha/beta hydrolase"/>
    <property type="match status" value="1"/>
</dbReference>
<sequence>MPCYNLWDHDGLDIEIPEEIFPDETFRKEKDILFDHPQHGYFESCYQGKKLHYRKNLPPEGTPIRAIVVWQHGIHGHSGYGMKCSDGRFTDMALRIRMMNAKGYAVYSHDLLGHGFSEGERFYIPNGNWKINRDDLINFALLVADNHPEDTPLILSGDSYGGCLAFHAAHVLQTEKPELASTRFLGCALNCPSFHGDIPSLPVTLFLRYGLAPFFPLWTPFFMPHPITPERCWRETEPRAHFTDQSQIHGLSKGGKPFCLGTAVGLLSALQASQVLIPIFCLPFHINHGSDDYGVPLSGSQSCFTNSKTPDSEKELNIVPGGYHCLFSQLDSKSTMQHEIDWIEKKIRGTEK</sequence>
<proteinExistence type="predicted"/>
<dbReference type="InterPro" id="IPR051044">
    <property type="entry name" value="MAG_DAG_Lipase"/>
</dbReference>
<feature type="domain" description="Serine aminopeptidase S33" evidence="1">
    <location>
        <begin position="63"/>
        <end position="328"/>
    </location>
</feature>
<dbReference type="SUPFAM" id="SSF53474">
    <property type="entry name" value="alpha/beta-Hydrolases"/>
    <property type="match status" value="1"/>
</dbReference>
<keyword evidence="3" id="KW-1185">Reference proteome</keyword>
<evidence type="ECO:0000313" key="2">
    <source>
        <dbReference type="EMBL" id="VEU34547.1"/>
    </source>
</evidence>